<dbReference type="InterPro" id="IPR050570">
    <property type="entry name" value="Cell_wall_metabolism_enzyme"/>
</dbReference>
<dbReference type="STRING" id="582680.RS86_03466"/>
<evidence type="ECO:0000313" key="4">
    <source>
        <dbReference type="EMBL" id="KJL31345.1"/>
    </source>
</evidence>
<accession>A0A0F0LGD6</accession>
<dbReference type="Proteomes" id="UP000033740">
    <property type="component" value="Unassembled WGS sequence"/>
</dbReference>
<dbReference type="PATRIC" id="fig|582680.6.peg.3551"/>
<sequence length="296" mass="30024">MHVNADEPTHGAEAWRKPLAAEIEQTETSVDTRTPKRAKNPVSRSVVRPIRTFAVLAAVGALVTAIALPALATGAAPATASPATAQQIAAGHAQSIVVASEATAVAGTRGSFTATTPQEIEQKKAEAAAVAAAKAAAEAAAAKPTVASVRSNMAPIANPGQVIYPMAAGSYTLSDGFGAARSGRSHMGQDFAAPIGTPIYAAADGCVTISESSYGGYGETIELAHPALSGSAAISTLYGHMNYGSRAVGVGQCVTAGQYLGEVGNTGWVSGSCLHFEVLVNNTEIDPLAWLQVNVR</sequence>
<dbReference type="CDD" id="cd12797">
    <property type="entry name" value="M23_peptidase"/>
    <property type="match status" value="1"/>
</dbReference>
<reference evidence="4 5" key="1">
    <citation type="submission" date="2015-02" db="EMBL/GenBank/DDBJ databases">
        <title>Draft genome sequences of ten Microbacterium spp. with emphasis on heavy metal contaminated environments.</title>
        <authorList>
            <person name="Corretto E."/>
        </authorList>
    </citation>
    <scope>NUCLEOTIDE SEQUENCE [LARGE SCALE GENOMIC DNA]</scope>
    <source>
        <strain evidence="4 5">ARN176</strain>
    </source>
</reference>
<name>A0A0F0LGD6_9MICO</name>
<feature type="domain" description="M23ase beta-sheet core" evidence="3">
    <location>
        <begin position="185"/>
        <end position="287"/>
    </location>
</feature>
<dbReference type="Pfam" id="PF01551">
    <property type="entry name" value="Peptidase_M23"/>
    <property type="match status" value="1"/>
</dbReference>
<dbReference type="InterPro" id="IPR011055">
    <property type="entry name" value="Dup_hybrid_motif"/>
</dbReference>
<comment type="caution">
    <text evidence="4">The sequence shown here is derived from an EMBL/GenBank/DDBJ whole genome shotgun (WGS) entry which is preliminary data.</text>
</comment>
<dbReference type="PANTHER" id="PTHR21666">
    <property type="entry name" value="PEPTIDASE-RELATED"/>
    <property type="match status" value="1"/>
</dbReference>
<gene>
    <name evidence="4" type="primary">mepM_2</name>
    <name evidence="4" type="ORF">RS86_03466</name>
</gene>
<evidence type="ECO:0000313" key="5">
    <source>
        <dbReference type="Proteomes" id="UP000033740"/>
    </source>
</evidence>
<feature type="region of interest" description="Disordered" evidence="1">
    <location>
        <begin position="25"/>
        <end position="44"/>
    </location>
</feature>
<proteinExistence type="predicted"/>
<dbReference type="PANTHER" id="PTHR21666:SF270">
    <property type="entry name" value="MUREIN HYDROLASE ACTIVATOR ENVC"/>
    <property type="match status" value="1"/>
</dbReference>
<protein>
    <submittedName>
        <fullName evidence="4">Murein DD-endopeptidase MepM</fullName>
        <ecNumber evidence="4">3.4.24.-</ecNumber>
    </submittedName>
</protein>
<dbReference type="Gene3D" id="2.70.70.10">
    <property type="entry name" value="Glucose Permease (Domain IIA)"/>
    <property type="match status" value="1"/>
</dbReference>
<dbReference type="EC" id="3.4.24.-" evidence="4"/>
<organism evidence="4 5">
    <name type="scientific">Microbacterium azadirachtae</name>
    <dbReference type="NCBI Taxonomy" id="582680"/>
    <lineage>
        <taxon>Bacteria</taxon>
        <taxon>Bacillati</taxon>
        <taxon>Actinomycetota</taxon>
        <taxon>Actinomycetes</taxon>
        <taxon>Micrococcales</taxon>
        <taxon>Microbacteriaceae</taxon>
        <taxon>Microbacterium</taxon>
    </lineage>
</organism>
<dbReference type="SUPFAM" id="SSF51261">
    <property type="entry name" value="Duplicated hybrid motif"/>
    <property type="match status" value="1"/>
</dbReference>
<evidence type="ECO:0000256" key="1">
    <source>
        <dbReference type="SAM" id="MobiDB-lite"/>
    </source>
</evidence>
<dbReference type="InterPro" id="IPR016047">
    <property type="entry name" value="M23ase_b-sheet_dom"/>
</dbReference>
<keyword evidence="4" id="KW-0378">Hydrolase</keyword>
<evidence type="ECO:0000256" key="2">
    <source>
        <dbReference type="SAM" id="Phobius"/>
    </source>
</evidence>
<keyword evidence="5" id="KW-1185">Reference proteome</keyword>
<keyword evidence="2" id="KW-1133">Transmembrane helix</keyword>
<dbReference type="EMBL" id="JYIX01000039">
    <property type="protein sequence ID" value="KJL31345.1"/>
    <property type="molecule type" value="Genomic_DNA"/>
</dbReference>
<dbReference type="AlphaFoldDB" id="A0A0F0LGD6"/>
<evidence type="ECO:0000259" key="3">
    <source>
        <dbReference type="Pfam" id="PF01551"/>
    </source>
</evidence>
<feature type="transmembrane region" description="Helical" evidence="2">
    <location>
        <begin position="53"/>
        <end position="72"/>
    </location>
</feature>
<dbReference type="GO" id="GO:0004222">
    <property type="term" value="F:metalloendopeptidase activity"/>
    <property type="evidence" value="ECO:0007669"/>
    <property type="project" value="TreeGrafter"/>
</dbReference>
<keyword evidence="2" id="KW-0472">Membrane</keyword>
<keyword evidence="2" id="KW-0812">Transmembrane</keyword>